<evidence type="ECO:0000259" key="1">
    <source>
        <dbReference type="Pfam" id="PF02464"/>
    </source>
</evidence>
<evidence type="ECO:0000313" key="3">
    <source>
        <dbReference type="Proteomes" id="UP000541470"/>
    </source>
</evidence>
<organism evidence="2 3">
    <name type="scientific">Rhizobium terricola</name>
    <dbReference type="NCBI Taxonomy" id="2728849"/>
    <lineage>
        <taxon>Bacteria</taxon>
        <taxon>Pseudomonadati</taxon>
        <taxon>Pseudomonadota</taxon>
        <taxon>Alphaproteobacteria</taxon>
        <taxon>Hyphomicrobiales</taxon>
        <taxon>Rhizobiaceae</taxon>
        <taxon>Rhizobium/Agrobacterium group</taxon>
        <taxon>Rhizobium</taxon>
    </lineage>
</organism>
<evidence type="ECO:0000313" key="2">
    <source>
        <dbReference type="EMBL" id="NML73473.1"/>
    </source>
</evidence>
<reference evidence="2 3" key="1">
    <citation type="submission" date="2020-04" db="EMBL/GenBank/DDBJ databases">
        <title>Rhizobium sp. S-51 isolated from soil.</title>
        <authorList>
            <person name="Dahal R.H."/>
        </authorList>
    </citation>
    <scope>NUCLEOTIDE SEQUENCE [LARGE SCALE GENOMIC DNA]</scope>
    <source>
        <strain evidence="2 3">S-51</strain>
    </source>
</reference>
<feature type="domain" description="CinA C-terminal" evidence="1">
    <location>
        <begin position="9"/>
        <end position="162"/>
    </location>
</feature>
<dbReference type="InterPro" id="IPR036653">
    <property type="entry name" value="CinA-like_C"/>
</dbReference>
<proteinExistence type="predicted"/>
<name>A0A7Y0ATZ2_9HYPH</name>
<keyword evidence="3" id="KW-1185">Reference proteome</keyword>
<dbReference type="NCBIfam" id="TIGR00199">
    <property type="entry name" value="PncC_domain"/>
    <property type="match status" value="1"/>
</dbReference>
<dbReference type="SUPFAM" id="SSF142433">
    <property type="entry name" value="CinA-like"/>
    <property type="match status" value="1"/>
</dbReference>
<sequence>MSLFPPDIEALAARIIASFAERGLTVATAESCTGGLIVGALTEISGSSAVVDRSFVTYSNQAKMDLLGVTSDTLAGFGAVSRETALQMVAGALARSGADLAVAVTGIAGPGGGSDEKPVGLVHIAARSRGGVLLHKEMRYGDLGREGIRLATVRTALEMLREAAG</sequence>
<accession>A0A7Y0ATZ2</accession>
<dbReference type="InterPro" id="IPR008136">
    <property type="entry name" value="CinA_C"/>
</dbReference>
<dbReference type="EMBL" id="JABBGK010000001">
    <property type="protein sequence ID" value="NML73473.1"/>
    <property type="molecule type" value="Genomic_DNA"/>
</dbReference>
<dbReference type="AlphaFoldDB" id="A0A7Y0ATZ2"/>
<comment type="caution">
    <text evidence="2">The sequence shown here is derived from an EMBL/GenBank/DDBJ whole genome shotgun (WGS) entry which is preliminary data.</text>
</comment>
<gene>
    <name evidence="2" type="ORF">HHL25_04950</name>
</gene>
<dbReference type="Proteomes" id="UP000541470">
    <property type="component" value="Unassembled WGS sequence"/>
</dbReference>
<protein>
    <submittedName>
        <fullName evidence="2">CinA family protein</fullName>
    </submittedName>
</protein>
<dbReference type="RefSeq" id="WP_169587833.1">
    <property type="nucleotide sequence ID" value="NZ_JABBGK010000001.1"/>
</dbReference>
<dbReference type="Pfam" id="PF02464">
    <property type="entry name" value="CinA"/>
    <property type="match status" value="1"/>
</dbReference>
<dbReference type="Gene3D" id="3.90.950.20">
    <property type="entry name" value="CinA-like"/>
    <property type="match status" value="1"/>
</dbReference>